<feature type="transmembrane region" description="Helical" evidence="7">
    <location>
        <begin position="150"/>
        <end position="168"/>
    </location>
</feature>
<keyword evidence="9" id="KW-1185">Reference proteome</keyword>
<evidence type="ECO:0000313" key="9">
    <source>
        <dbReference type="Proteomes" id="UP000198929"/>
    </source>
</evidence>
<keyword evidence="3" id="KW-1003">Cell membrane</keyword>
<evidence type="ECO:0000256" key="2">
    <source>
        <dbReference type="ARBA" id="ARBA00006386"/>
    </source>
</evidence>
<comment type="subcellular location">
    <subcellularLocation>
        <location evidence="1">Cell membrane</location>
        <topology evidence="1">Multi-pass membrane protein</topology>
    </subcellularLocation>
</comment>
<dbReference type="InterPro" id="IPR052923">
    <property type="entry name" value="UPF0718"/>
</dbReference>
<evidence type="ECO:0000256" key="1">
    <source>
        <dbReference type="ARBA" id="ARBA00004651"/>
    </source>
</evidence>
<feature type="transmembrane region" description="Helical" evidence="7">
    <location>
        <begin position="199"/>
        <end position="220"/>
    </location>
</feature>
<evidence type="ECO:0000256" key="3">
    <source>
        <dbReference type="ARBA" id="ARBA00022475"/>
    </source>
</evidence>
<organism evidence="8 9">
    <name type="scientific">Corynebacterium cystitidis DSM 20524</name>
    <dbReference type="NCBI Taxonomy" id="1121357"/>
    <lineage>
        <taxon>Bacteria</taxon>
        <taxon>Bacillati</taxon>
        <taxon>Actinomycetota</taxon>
        <taxon>Actinomycetes</taxon>
        <taxon>Mycobacteriales</taxon>
        <taxon>Corynebacteriaceae</taxon>
        <taxon>Corynebacterium</taxon>
    </lineage>
</organism>
<comment type="similarity">
    <text evidence="2">Belongs to the UPF0718 family.</text>
</comment>
<dbReference type="GO" id="GO:0005886">
    <property type="term" value="C:plasma membrane"/>
    <property type="evidence" value="ECO:0007669"/>
    <property type="project" value="UniProtKB-SubCell"/>
</dbReference>
<evidence type="ECO:0008006" key="10">
    <source>
        <dbReference type="Google" id="ProtNLM"/>
    </source>
</evidence>
<evidence type="ECO:0000256" key="4">
    <source>
        <dbReference type="ARBA" id="ARBA00022692"/>
    </source>
</evidence>
<dbReference type="InterPro" id="IPR005524">
    <property type="entry name" value="DUF318"/>
</dbReference>
<evidence type="ECO:0000256" key="7">
    <source>
        <dbReference type="SAM" id="Phobius"/>
    </source>
</evidence>
<gene>
    <name evidence="8" type="ORF">SAMN05661109_00827</name>
</gene>
<feature type="transmembrane region" description="Helical" evidence="7">
    <location>
        <begin position="298"/>
        <end position="317"/>
    </location>
</feature>
<feature type="transmembrane region" description="Helical" evidence="7">
    <location>
        <begin position="120"/>
        <end position="144"/>
    </location>
</feature>
<dbReference type="STRING" id="1121357.SAMN05661109_00827"/>
<keyword evidence="5 7" id="KW-1133">Transmembrane helix</keyword>
<dbReference type="AlphaFoldDB" id="A0A1H9RA82"/>
<feature type="transmembrane region" description="Helical" evidence="7">
    <location>
        <begin position="232"/>
        <end position="249"/>
    </location>
</feature>
<evidence type="ECO:0000256" key="6">
    <source>
        <dbReference type="ARBA" id="ARBA00023136"/>
    </source>
</evidence>
<feature type="transmembrane region" description="Helical" evidence="7">
    <location>
        <begin position="53"/>
        <end position="76"/>
    </location>
</feature>
<dbReference type="EMBL" id="FOGQ01000002">
    <property type="protein sequence ID" value="SER69646.1"/>
    <property type="molecule type" value="Genomic_DNA"/>
</dbReference>
<proteinExistence type="inferred from homology"/>
<name>A0A1H9RA82_9CORY</name>
<accession>A0A1H9RA82</accession>
<dbReference type="RefSeq" id="WP_092256548.1">
    <property type="nucleotide sequence ID" value="NZ_CP047199.1"/>
</dbReference>
<evidence type="ECO:0000313" key="8">
    <source>
        <dbReference type="EMBL" id="SER69646.1"/>
    </source>
</evidence>
<dbReference type="Proteomes" id="UP000198929">
    <property type="component" value="Unassembled WGS sequence"/>
</dbReference>
<keyword evidence="4 7" id="KW-0812">Transmembrane</keyword>
<protein>
    <recommendedName>
        <fullName evidence="10">Permease</fullName>
    </recommendedName>
</protein>
<dbReference type="Pfam" id="PF03773">
    <property type="entry name" value="ArsP_1"/>
    <property type="match status" value="1"/>
</dbReference>
<dbReference type="PANTHER" id="PTHR34184:SF4">
    <property type="entry name" value="UPF0718 PROTEIN YCGR"/>
    <property type="match status" value="1"/>
</dbReference>
<feature type="transmembrane region" description="Helical" evidence="7">
    <location>
        <begin position="256"/>
        <end position="278"/>
    </location>
</feature>
<evidence type="ECO:0000256" key="5">
    <source>
        <dbReference type="ARBA" id="ARBA00022989"/>
    </source>
</evidence>
<dbReference type="PANTHER" id="PTHR34184">
    <property type="entry name" value="UPF0718 PROTEIN YCGR"/>
    <property type="match status" value="1"/>
</dbReference>
<reference evidence="9" key="1">
    <citation type="submission" date="2016-10" db="EMBL/GenBank/DDBJ databases">
        <authorList>
            <person name="Varghese N."/>
            <person name="Submissions S."/>
        </authorList>
    </citation>
    <scope>NUCLEOTIDE SEQUENCE [LARGE SCALE GENOMIC DNA]</scope>
    <source>
        <strain evidence="9">DSM 20524</strain>
    </source>
</reference>
<keyword evidence="6 7" id="KW-0472">Membrane</keyword>
<sequence>MSHHSLSNHGPSLALIGVFAVALAVNAFGAPFAPEGAAQAWVSLVIGVTVQALPFLVLGVALSTVVTVFIPPAALLRVVPRRQALAIPAVALSGMALPACECASVPVANSLIRKGVPDKAALAFMLASPAINPVVLVSTAIAFAGQWQMVWARFATSLLAACVVGWVWRGGRRQAHAHEHSLSAGGRVDALRATFLHDFINSAGFLAIGAAITATIKVFVPAHWLRAVADNFWLAVLLMIVLAIVLALCSEADAFVAASFTFVPPVAQLVFLVVGPVVDTKLIAMQYGAWGGRFVARFVPLVLVVAVAAALLVGWVVL</sequence>